<name>A0ABD2IGS4_HETSC</name>
<feature type="domain" description="C2H2-type" evidence="4">
    <location>
        <begin position="580"/>
        <end position="607"/>
    </location>
</feature>
<dbReference type="PANTHER" id="PTHR11835">
    <property type="entry name" value="DECARBOXYLATING DEHYDROGENASES-ISOCITRATE, ISOPROPYLMALATE, TARTRATE"/>
    <property type="match status" value="1"/>
</dbReference>
<dbReference type="SUPFAM" id="SSF53659">
    <property type="entry name" value="Isocitrate/Isopropylmalate dehydrogenase-like"/>
    <property type="match status" value="1"/>
</dbReference>
<comment type="similarity">
    <text evidence="1">Belongs to the isocitrate and isopropylmalate dehydrogenases family.</text>
</comment>
<dbReference type="GO" id="GO:0008270">
    <property type="term" value="F:zinc ion binding"/>
    <property type="evidence" value="ECO:0007669"/>
    <property type="project" value="UniProtKB-KW"/>
</dbReference>
<dbReference type="Gene3D" id="3.30.160.60">
    <property type="entry name" value="Classic Zinc Finger"/>
    <property type="match status" value="2"/>
</dbReference>
<organism evidence="5 6">
    <name type="scientific">Heterodera schachtii</name>
    <name type="common">Sugarbeet cyst nematode worm</name>
    <name type="synonym">Tylenchus schachtii</name>
    <dbReference type="NCBI Taxonomy" id="97005"/>
    <lineage>
        <taxon>Eukaryota</taxon>
        <taxon>Metazoa</taxon>
        <taxon>Ecdysozoa</taxon>
        <taxon>Nematoda</taxon>
        <taxon>Chromadorea</taxon>
        <taxon>Rhabditida</taxon>
        <taxon>Tylenchina</taxon>
        <taxon>Tylenchomorpha</taxon>
        <taxon>Tylenchoidea</taxon>
        <taxon>Heteroderidae</taxon>
        <taxon>Heteroderinae</taxon>
        <taxon>Heterodera</taxon>
    </lineage>
</organism>
<dbReference type="PROSITE" id="PS00028">
    <property type="entry name" value="ZINC_FINGER_C2H2_1"/>
    <property type="match status" value="3"/>
</dbReference>
<dbReference type="AlphaFoldDB" id="A0ABD2IGS4"/>
<keyword evidence="3" id="KW-0479">Metal-binding</keyword>
<evidence type="ECO:0000313" key="5">
    <source>
        <dbReference type="EMBL" id="KAL3072453.1"/>
    </source>
</evidence>
<evidence type="ECO:0000313" key="6">
    <source>
        <dbReference type="Proteomes" id="UP001620645"/>
    </source>
</evidence>
<dbReference type="PROSITE" id="PS50157">
    <property type="entry name" value="ZINC_FINGER_C2H2_2"/>
    <property type="match status" value="2"/>
</dbReference>
<dbReference type="InterPro" id="IPR013087">
    <property type="entry name" value="Znf_C2H2_type"/>
</dbReference>
<dbReference type="PANTHER" id="PTHR11835:SF60">
    <property type="entry name" value="ISOCITRATE DEHYDROGENASE [NAD] SUBUNIT, MITOCHONDRIAL"/>
    <property type="match status" value="1"/>
</dbReference>
<keyword evidence="6" id="KW-1185">Reference proteome</keyword>
<dbReference type="InterPro" id="IPR019818">
    <property type="entry name" value="IsoCit/isopropylmalate_DH_CS"/>
</dbReference>
<evidence type="ECO:0000256" key="3">
    <source>
        <dbReference type="PROSITE-ProRule" id="PRU00042"/>
    </source>
</evidence>
<evidence type="ECO:0000256" key="1">
    <source>
        <dbReference type="ARBA" id="ARBA00007769"/>
    </source>
</evidence>
<comment type="caution">
    <text evidence="5">The sequence shown here is derived from an EMBL/GenBank/DDBJ whole genome shotgun (WGS) entry which is preliminary data.</text>
</comment>
<keyword evidence="2" id="KW-0816">Tricarboxylic acid cycle</keyword>
<dbReference type="Pfam" id="PF00180">
    <property type="entry name" value="Iso_dh"/>
    <property type="match status" value="1"/>
</dbReference>
<reference evidence="5 6" key="1">
    <citation type="submission" date="2024-10" db="EMBL/GenBank/DDBJ databases">
        <authorList>
            <person name="Kim D."/>
        </authorList>
    </citation>
    <scope>NUCLEOTIDE SEQUENCE [LARGE SCALE GENOMIC DNA]</scope>
    <source>
        <strain evidence="5">Taebaek</strain>
    </source>
</reference>
<gene>
    <name evidence="5" type="ORF">niasHS_017427</name>
</gene>
<dbReference type="GO" id="GO:0006099">
    <property type="term" value="P:tricarboxylic acid cycle"/>
    <property type="evidence" value="ECO:0007669"/>
    <property type="project" value="UniProtKB-KW"/>
</dbReference>
<accession>A0ABD2IGS4</accession>
<proteinExistence type="inferred from homology"/>
<dbReference type="Gene3D" id="3.40.718.10">
    <property type="entry name" value="Isopropylmalate Dehydrogenase"/>
    <property type="match status" value="2"/>
</dbReference>
<keyword evidence="3" id="KW-0862">Zinc</keyword>
<dbReference type="SMART" id="SM01329">
    <property type="entry name" value="Iso_dh"/>
    <property type="match status" value="1"/>
</dbReference>
<keyword evidence="3" id="KW-0863">Zinc-finger</keyword>
<protein>
    <recommendedName>
        <fullName evidence="4">C2H2-type domain-containing protein</fullName>
    </recommendedName>
</protein>
<dbReference type="PROSITE" id="PS00470">
    <property type="entry name" value="IDH_IMDH"/>
    <property type="match status" value="1"/>
</dbReference>
<dbReference type="EMBL" id="JBICCN010000373">
    <property type="protein sequence ID" value="KAL3072453.1"/>
    <property type="molecule type" value="Genomic_DNA"/>
</dbReference>
<dbReference type="SMART" id="SM00355">
    <property type="entry name" value="ZnF_C2H2"/>
    <property type="match status" value="6"/>
</dbReference>
<dbReference type="Proteomes" id="UP001620645">
    <property type="component" value="Unassembled WGS sequence"/>
</dbReference>
<dbReference type="InterPro" id="IPR024084">
    <property type="entry name" value="IsoPropMal-DH-like_dom"/>
</dbReference>
<evidence type="ECO:0000259" key="4">
    <source>
        <dbReference type="PROSITE" id="PS50157"/>
    </source>
</evidence>
<evidence type="ECO:0000256" key="2">
    <source>
        <dbReference type="ARBA" id="ARBA00022532"/>
    </source>
</evidence>
<feature type="domain" description="C2H2-type" evidence="4">
    <location>
        <begin position="521"/>
        <end position="550"/>
    </location>
</feature>
<sequence>MVSRSASIPNLFFYAGLSSAHCQPIARYSRRYFQSSIRPHALPVKRVPHAKYGGCYTVTSLPGDGIGPEMLGHIRRIFRFANIPVDFEEIELSSKDPSNEVLENAITAIQRNGLAIKGNIETKFDDPTYKSPKHHDLDLVLIRENTEGEYSGLEHESVKGIVESIKIVTRRNIEKIARFAFDYAVLNNRPQITAIHKANIQKLGDGLFLQVCKEVAETEYKNAGLQFNSMIVDNACMQLVSFPQQFNNGILLMPNLYGNIISNIACGLVGGPGLVSGMNIGEEYAVFETGTRNTGTSLAGKDIANPTAFIRASIDMLRYLELHDYADKLSDALYKALTEQRTHTPDIGGTNHKWTIFIQSSTEWTIFIQSSTEWTIFTQSRCTLKSLDCCQERIEHSDQLKAHLNQHMFEFGPEPLTEIVCQVRGCRILVSSLDELVRHMKMHLFHAERMLNGASVVEGRCPQLLSCNFEKSSRLVYQGDPLLCEWNSCLQSFTDINDFMGHVELHVQSLSVVDRSGDGFYECLWNDCQASFENKAHLLRHVHHHSGDKMCACPFCGAFFAHSAGLIKHVVRRQNVDASLVCRFCQKAFPNDALLKKHCVRHLKTRQCQFCSLVLASPYDLNRHIETVHAKMRCHCCEYCDKTKKIGESH</sequence>
<dbReference type="InterPro" id="IPR036236">
    <property type="entry name" value="Znf_C2H2_sf"/>
</dbReference>
<dbReference type="SUPFAM" id="SSF57667">
    <property type="entry name" value="beta-beta-alpha zinc fingers"/>
    <property type="match status" value="1"/>
</dbReference>